<dbReference type="NCBIfam" id="NF005687">
    <property type="entry name" value="PRK07487.1"/>
    <property type="match status" value="1"/>
</dbReference>
<dbReference type="STRING" id="1207063.P24_12722"/>
<dbReference type="InterPro" id="IPR000120">
    <property type="entry name" value="Amidase"/>
</dbReference>
<comment type="similarity">
    <text evidence="1">Belongs to the amidase family.</text>
</comment>
<evidence type="ECO:0000313" key="3">
    <source>
        <dbReference type="EMBL" id="EKE73829.1"/>
    </source>
</evidence>
<dbReference type="PROSITE" id="PS00571">
    <property type="entry name" value="AMIDASES"/>
    <property type="match status" value="1"/>
</dbReference>
<name>K2JTW1_9PROT</name>
<dbReference type="InterPro" id="IPR023631">
    <property type="entry name" value="Amidase_dom"/>
</dbReference>
<dbReference type="InterPro" id="IPR036928">
    <property type="entry name" value="AS_sf"/>
</dbReference>
<sequence>MDLWQLDATDLERLIRTGRASAREATQSVLSRLHAVNPAINAVVRVLEEEALSAADAADAKQARGEVLRPLHGVPVTTKVNVDQAGLPTDNGVVPLKDFIAGHDSPVVANLKRAGAIIVGRTNAPAFSMRIFTDNALHGRTLNPLDPAVTPGGSSGGAGAATATGIGAIAHGNDIGGSVRIPASCNGVVGLRVGYGRIPAFNLTAPGGRPPGAVIMAVQGPHTRTVRDARLALEVMAQGDRRDWRWNDVPMRGPEPARPIRVAIVPEVPGGTSHPAQVEAVRQAGRHLAAAGYAVEEVLPPDIERAIELWHIICVTDVFGSLWPTMQKMGDPDGIAAMQSWLSLHKPADLETYIAAMTEREALALRWMQFFESYPLVIMPVLCGLPPKQGADVTPEGQAEVLDNMRAALIAPLLGIPGLAVPVGRHGALRTGVQIMAMRNREDICLDAGEVIEAAEGVVTPVDPAG</sequence>
<dbReference type="SUPFAM" id="SSF75304">
    <property type="entry name" value="Amidase signature (AS) enzymes"/>
    <property type="match status" value="1"/>
</dbReference>
<proteinExistence type="inferred from homology"/>
<keyword evidence="3" id="KW-0378">Hydrolase</keyword>
<dbReference type="eggNOG" id="COG0154">
    <property type="taxonomic scope" value="Bacteria"/>
</dbReference>
<reference evidence="3 4" key="1">
    <citation type="journal article" date="2012" name="J. Bacteriol.">
        <title>Genome Sequence of Oceanibaculum indicum Type Strain P24.</title>
        <authorList>
            <person name="Lai Q."/>
            <person name="Shao Z."/>
        </authorList>
    </citation>
    <scope>NUCLEOTIDE SEQUENCE [LARGE SCALE GENOMIC DNA]</scope>
    <source>
        <strain evidence="3 4">P24</strain>
    </source>
</reference>
<organism evidence="3 4">
    <name type="scientific">Oceanibaculum indicum P24</name>
    <dbReference type="NCBI Taxonomy" id="1207063"/>
    <lineage>
        <taxon>Bacteria</taxon>
        <taxon>Pseudomonadati</taxon>
        <taxon>Pseudomonadota</taxon>
        <taxon>Alphaproteobacteria</taxon>
        <taxon>Rhodospirillales</taxon>
        <taxon>Oceanibaculaceae</taxon>
        <taxon>Oceanibaculum</taxon>
    </lineage>
</organism>
<dbReference type="AlphaFoldDB" id="K2JTW1"/>
<dbReference type="Proteomes" id="UP000006746">
    <property type="component" value="Unassembled WGS sequence"/>
</dbReference>
<comment type="caution">
    <text evidence="3">The sequence shown here is derived from an EMBL/GenBank/DDBJ whole genome shotgun (WGS) entry which is preliminary data.</text>
</comment>
<dbReference type="PATRIC" id="fig|1207063.3.peg.2572"/>
<dbReference type="EC" id="3.5.1.4" evidence="3"/>
<keyword evidence="4" id="KW-1185">Reference proteome</keyword>
<accession>K2JTW1</accession>
<dbReference type="Gene3D" id="3.90.1300.10">
    <property type="entry name" value="Amidase signature (AS) domain"/>
    <property type="match status" value="1"/>
</dbReference>
<gene>
    <name evidence="3" type="ORF">P24_12722</name>
</gene>
<feature type="domain" description="Amidase" evidence="2">
    <location>
        <begin position="24"/>
        <end position="446"/>
    </location>
</feature>
<dbReference type="GO" id="GO:0004040">
    <property type="term" value="F:amidase activity"/>
    <property type="evidence" value="ECO:0007669"/>
    <property type="project" value="UniProtKB-EC"/>
</dbReference>
<dbReference type="Pfam" id="PF01425">
    <property type="entry name" value="Amidase"/>
    <property type="match status" value="1"/>
</dbReference>
<dbReference type="PANTHER" id="PTHR11895:SF7">
    <property type="entry name" value="GLUTAMYL-TRNA(GLN) AMIDOTRANSFERASE SUBUNIT A, MITOCHONDRIAL"/>
    <property type="match status" value="1"/>
</dbReference>
<dbReference type="PANTHER" id="PTHR11895">
    <property type="entry name" value="TRANSAMIDASE"/>
    <property type="match status" value="1"/>
</dbReference>
<dbReference type="InterPro" id="IPR020556">
    <property type="entry name" value="Amidase_CS"/>
</dbReference>
<evidence type="ECO:0000259" key="2">
    <source>
        <dbReference type="Pfam" id="PF01425"/>
    </source>
</evidence>
<evidence type="ECO:0000313" key="4">
    <source>
        <dbReference type="Proteomes" id="UP000006746"/>
    </source>
</evidence>
<evidence type="ECO:0000256" key="1">
    <source>
        <dbReference type="ARBA" id="ARBA00009199"/>
    </source>
</evidence>
<protein>
    <submittedName>
        <fullName evidence="3">Amidase</fullName>
        <ecNumber evidence="3">3.5.1.4</ecNumber>
    </submittedName>
</protein>
<dbReference type="EMBL" id="AMRL01000016">
    <property type="protein sequence ID" value="EKE73829.1"/>
    <property type="molecule type" value="Genomic_DNA"/>
</dbReference>
<dbReference type="RefSeq" id="WP_008945150.1">
    <property type="nucleotide sequence ID" value="NZ_AMRL01000016.1"/>
</dbReference>